<keyword evidence="4" id="KW-1185">Reference proteome</keyword>
<feature type="compositionally biased region" description="Basic and acidic residues" evidence="1">
    <location>
        <begin position="160"/>
        <end position="170"/>
    </location>
</feature>
<accession>A0A063BLS5</accession>
<evidence type="ECO:0000313" key="5">
    <source>
        <dbReference type="Proteomes" id="UP000054053"/>
    </source>
</evidence>
<evidence type="ECO:0000313" key="2">
    <source>
        <dbReference type="EMBL" id="GAO13884.1"/>
    </source>
</evidence>
<evidence type="ECO:0000256" key="1">
    <source>
        <dbReference type="SAM" id="MobiDB-lite"/>
    </source>
</evidence>
<dbReference type="Proteomes" id="UP000027002">
    <property type="component" value="Chromosome 3"/>
</dbReference>
<feature type="region of interest" description="Disordered" evidence="1">
    <location>
        <begin position="71"/>
        <end position="104"/>
    </location>
</feature>
<gene>
    <name evidence="3" type="ORF">UV8b_03881</name>
    <name evidence="2" type="ORF">UVI_02004000</name>
</gene>
<dbReference type="EMBL" id="BBTG02000002">
    <property type="protein sequence ID" value="GAO13884.1"/>
    <property type="molecule type" value="Genomic_DNA"/>
</dbReference>
<feature type="region of interest" description="Disordered" evidence="1">
    <location>
        <begin position="20"/>
        <end position="54"/>
    </location>
</feature>
<dbReference type="RefSeq" id="XP_042997313.1">
    <property type="nucleotide sequence ID" value="XM_043141379.1"/>
</dbReference>
<reference evidence="3" key="3">
    <citation type="submission" date="2020-03" db="EMBL/GenBank/DDBJ databases">
        <title>A mixture of massive structural variations and highly conserved coding sequences in Ustilaginoidea virens genome.</title>
        <authorList>
            <person name="Zhang K."/>
            <person name="Zhao Z."/>
            <person name="Zhang Z."/>
            <person name="Li Y."/>
            <person name="Hsiang T."/>
            <person name="Sun W."/>
        </authorList>
    </citation>
    <scope>NUCLEOTIDE SEQUENCE</scope>
    <source>
        <strain evidence="3">UV-8b</strain>
    </source>
</reference>
<evidence type="ECO:0000313" key="3">
    <source>
        <dbReference type="EMBL" id="QUC19640.1"/>
    </source>
</evidence>
<feature type="compositionally biased region" description="Acidic residues" evidence="1">
    <location>
        <begin position="148"/>
        <end position="159"/>
    </location>
</feature>
<dbReference type="GeneID" id="66064659"/>
<organism evidence="2 5">
    <name type="scientific">Ustilaginoidea virens</name>
    <name type="common">Rice false smut fungus</name>
    <name type="synonym">Villosiclava virens</name>
    <dbReference type="NCBI Taxonomy" id="1159556"/>
    <lineage>
        <taxon>Eukaryota</taxon>
        <taxon>Fungi</taxon>
        <taxon>Dikarya</taxon>
        <taxon>Ascomycota</taxon>
        <taxon>Pezizomycotina</taxon>
        <taxon>Sordariomycetes</taxon>
        <taxon>Hypocreomycetidae</taxon>
        <taxon>Hypocreales</taxon>
        <taxon>Clavicipitaceae</taxon>
        <taxon>Ustilaginoidea</taxon>
    </lineage>
</organism>
<feature type="compositionally biased region" description="Polar residues" evidence="1">
    <location>
        <begin position="78"/>
        <end position="87"/>
    </location>
</feature>
<name>A0A063BLS5_USTVR</name>
<reference evidence="2" key="1">
    <citation type="journal article" date="2016" name="Genome Announc.">
        <title>Genome Sequence of Ustilaginoidea virens IPU010, a Rice Pathogenic Fungus Causing False Smut.</title>
        <authorList>
            <person name="Kumagai T."/>
            <person name="Ishii T."/>
            <person name="Terai G."/>
            <person name="Umemura M."/>
            <person name="Machida M."/>
            <person name="Asai K."/>
        </authorList>
    </citation>
    <scope>NUCLEOTIDE SEQUENCE [LARGE SCALE GENOMIC DNA]</scope>
    <source>
        <strain evidence="2">IPU010</strain>
    </source>
</reference>
<dbReference type="OrthoDB" id="427960at2759"/>
<evidence type="ECO:0000313" key="4">
    <source>
        <dbReference type="Proteomes" id="UP000027002"/>
    </source>
</evidence>
<dbReference type="HOGENOM" id="CLU_059403_1_1_1"/>
<reference evidence="5" key="2">
    <citation type="journal article" date="2016" name="Genome Announc.">
        <title>Genome sequence of Ustilaginoidea virens IPU010, a rice pathogenic fungus causing false smut.</title>
        <authorList>
            <person name="Kumagai T."/>
            <person name="Ishii T."/>
            <person name="Terai G."/>
            <person name="Umemura M."/>
            <person name="Machida M."/>
            <person name="Asai K."/>
        </authorList>
    </citation>
    <scope>NUCLEOTIDE SEQUENCE [LARGE SCALE GENOMIC DNA]</scope>
    <source>
        <strain evidence="5">IPU010</strain>
    </source>
</reference>
<dbReference type="STRING" id="1159556.A0A063BLS5"/>
<sequence length="242" mass="26372">MAPETPKAISSRLLTMKFMQRAAASASSKASPDSEAPSKKRKLDRSPAPGRINPNIDHALIQSALDDQEAARQAALQKHSSTDSQWTLKAVFEGQPGEKASQSMNIMYVGYGDIDDEVTEDNPSKGRTCTKPSKKVTSGRGESKPSDESDQASSDENEGANDKYKARSPGDRTNAAGNFDRSHQSRSQSRHDNNAVRAKQFRDKRKRKEVRLNKLTSISAAGGGQFVSQGYRAKATKGYNSH</sequence>
<dbReference type="EMBL" id="CP072755">
    <property type="protein sequence ID" value="QUC19640.1"/>
    <property type="molecule type" value="Genomic_DNA"/>
</dbReference>
<dbReference type="Proteomes" id="UP000054053">
    <property type="component" value="Unassembled WGS sequence"/>
</dbReference>
<dbReference type="KEGG" id="uvi:66064659"/>
<feature type="region of interest" description="Disordered" evidence="1">
    <location>
        <begin position="117"/>
        <end position="242"/>
    </location>
</feature>
<protein>
    <submittedName>
        <fullName evidence="2">Uncharacterized protein</fullName>
    </submittedName>
</protein>
<proteinExistence type="predicted"/>
<feature type="compositionally biased region" description="Low complexity" evidence="1">
    <location>
        <begin position="22"/>
        <end position="35"/>
    </location>
</feature>
<dbReference type="AlphaFoldDB" id="A0A063BLS5"/>